<reference evidence="2" key="1">
    <citation type="journal article" date="2020" name="mSystems">
        <title>Genome- and Community-Level Interaction Insights into Carbon Utilization and Element Cycling Functions of Hydrothermarchaeota in Hydrothermal Sediment.</title>
        <authorList>
            <person name="Zhou Z."/>
            <person name="Liu Y."/>
            <person name="Xu W."/>
            <person name="Pan J."/>
            <person name="Luo Z.H."/>
            <person name="Li M."/>
        </authorList>
    </citation>
    <scope>NUCLEOTIDE SEQUENCE</scope>
    <source>
        <strain evidence="2">SpSt-1183</strain>
    </source>
</reference>
<evidence type="ECO:0000313" key="2">
    <source>
        <dbReference type="EMBL" id="HDS64073.1"/>
    </source>
</evidence>
<gene>
    <name evidence="2" type="ORF">ENN52_08185</name>
</gene>
<dbReference type="InterPro" id="IPR005149">
    <property type="entry name" value="Tscrpt_reg_PadR_N"/>
</dbReference>
<dbReference type="Pfam" id="PF03551">
    <property type="entry name" value="PadR"/>
    <property type="match status" value="1"/>
</dbReference>
<dbReference type="InterPro" id="IPR036388">
    <property type="entry name" value="WH-like_DNA-bd_sf"/>
</dbReference>
<dbReference type="SUPFAM" id="SSF46785">
    <property type="entry name" value="Winged helix' DNA-binding domain"/>
    <property type="match status" value="1"/>
</dbReference>
<feature type="domain" description="Transcription regulator PadR N-terminal" evidence="1">
    <location>
        <begin position="68"/>
        <end position="137"/>
    </location>
</feature>
<dbReference type="EMBL" id="DSBY01000333">
    <property type="protein sequence ID" value="HDS64073.1"/>
    <property type="molecule type" value="Genomic_DNA"/>
</dbReference>
<dbReference type="PANTHER" id="PTHR43252">
    <property type="entry name" value="TRANSCRIPTIONAL REGULATOR YQJI"/>
    <property type="match status" value="1"/>
</dbReference>
<organism evidence="2">
    <name type="scientific">Methanofollis liminatans</name>
    <dbReference type="NCBI Taxonomy" id="2201"/>
    <lineage>
        <taxon>Archaea</taxon>
        <taxon>Methanobacteriati</taxon>
        <taxon>Methanobacteriota</taxon>
        <taxon>Stenosarchaea group</taxon>
        <taxon>Methanomicrobia</taxon>
        <taxon>Methanomicrobiales</taxon>
        <taxon>Methanomicrobiaceae</taxon>
        <taxon>Methanofollis</taxon>
    </lineage>
</organism>
<dbReference type="Gene3D" id="1.10.10.10">
    <property type="entry name" value="Winged helix-like DNA-binding domain superfamily/Winged helix DNA-binding domain"/>
    <property type="match status" value="1"/>
</dbReference>
<sequence>MRGPKVFFRGSGGGGIAALINMFICDQIIVRYRTVLVRTVITHLRIMNGLWKFSPVCGKERSLTALFILHSLHHEPKSGYDLLKEIAEKTGDKWTPSKGTLYPILRELEKERLIQVLQTGKRSKNIFELTPDGERTLLSIREHRKESGEKMLVFRNLLVEIFGQDRSVPDGLLFEIRSIIEDLPAENNDHAFAILEKCIEDLRRIRADACNTR</sequence>
<evidence type="ECO:0000259" key="1">
    <source>
        <dbReference type="Pfam" id="PF03551"/>
    </source>
</evidence>
<comment type="caution">
    <text evidence="2">The sequence shown here is derived from an EMBL/GenBank/DDBJ whole genome shotgun (WGS) entry which is preliminary data.</text>
</comment>
<protein>
    <submittedName>
        <fullName evidence="2">PadR family transcriptional regulator</fullName>
    </submittedName>
</protein>
<dbReference type="PANTHER" id="PTHR43252:SF7">
    <property type="entry name" value="TRANSCRIPTIONAL REGULATOR YQJI"/>
    <property type="match status" value="1"/>
</dbReference>
<dbReference type="Proteomes" id="UP000885648">
    <property type="component" value="Unassembled WGS sequence"/>
</dbReference>
<accession>A0A831M3B6</accession>
<dbReference type="AlphaFoldDB" id="A0A831M3B6"/>
<name>A0A831M3B6_9EURY</name>
<proteinExistence type="predicted"/>
<dbReference type="InterPro" id="IPR036390">
    <property type="entry name" value="WH_DNA-bd_sf"/>
</dbReference>